<reference evidence="2 3" key="1">
    <citation type="submission" date="2024-01" db="EMBL/GenBank/DDBJ databases">
        <title>The complete chloroplast genome sequence of Lithospermum erythrorhizon: insights into the phylogenetic relationship among Boraginaceae species and the maternal lineages of purple gromwells.</title>
        <authorList>
            <person name="Okada T."/>
            <person name="Watanabe K."/>
        </authorList>
    </citation>
    <scope>NUCLEOTIDE SEQUENCE [LARGE SCALE GENOMIC DNA]</scope>
</reference>
<organism evidence="2 3">
    <name type="scientific">Lithospermum erythrorhizon</name>
    <name type="common">Purple gromwell</name>
    <name type="synonym">Lithospermum officinale var. erythrorhizon</name>
    <dbReference type="NCBI Taxonomy" id="34254"/>
    <lineage>
        <taxon>Eukaryota</taxon>
        <taxon>Viridiplantae</taxon>
        <taxon>Streptophyta</taxon>
        <taxon>Embryophyta</taxon>
        <taxon>Tracheophyta</taxon>
        <taxon>Spermatophyta</taxon>
        <taxon>Magnoliopsida</taxon>
        <taxon>eudicotyledons</taxon>
        <taxon>Gunneridae</taxon>
        <taxon>Pentapetalae</taxon>
        <taxon>asterids</taxon>
        <taxon>lamiids</taxon>
        <taxon>Boraginales</taxon>
        <taxon>Boraginaceae</taxon>
        <taxon>Boraginoideae</taxon>
        <taxon>Lithospermeae</taxon>
        <taxon>Lithospermum</taxon>
    </lineage>
</organism>
<dbReference type="Proteomes" id="UP001454036">
    <property type="component" value="Unassembled WGS sequence"/>
</dbReference>
<proteinExistence type="predicted"/>
<gene>
    <name evidence="2" type="ORF">LIER_30808</name>
</gene>
<name>A0AAV3RQX8_LITER</name>
<evidence type="ECO:0000256" key="1">
    <source>
        <dbReference type="SAM" id="MobiDB-lite"/>
    </source>
</evidence>
<dbReference type="EMBL" id="BAABME010011198">
    <property type="protein sequence ID" value="GAA0183389.1"/>
    <property type="molecule type" value="Genomic_DNA"/>
</dbReference>
<keyword evidence="3" id="KW-1185">Reference proteome</keyword>
<feature type="region of interest" description="Disordered" evidence="1">
    <location>
        <begin position="80"/>
        <end position="114"/>
    </location>
</feature>
<evidence type="ECO:0000313" key="3">
    <source>
        <dbReference type="Proteomes" id="UP001454036"/>
    </source>
</evidence>
<sequence>MDFRALGSVWFDVAFALANSTGTSTASSRSYHSLVLGKDVSKTVNLTRDDTSENNIDNFEVHSRVGANQEEASISGGMPILQATSPVNHGPATWSAGVANPTRTPPDPSEDERGEAPYLGIMASLPTLIKKSIRLNLTDDQLDGITSYFSIPHDK</sequence>
<protein>
    <submittedName>
        <fullName evidence="2">Uncharacterized protein</fullName>
    </submittedName>
</protein>
<accession>A0AAV3RQX8</accession>
<dbReference type="AlphaFoldDB" id="A0AAV3RQX8"/>
<evidence type="ECO:0000313" key="2">
    <source>
        <dbReference type="EMBL" id="GAA0183389.1"/>
    </source>
</evidence>
<comment type="caution">
    <text evidence="2">The sequence shown here is derived from an EMBL/GenBank/DDBJ whole genome shotgun (WGS) entry which is preliminary data.</text>
</comment>